<dbReference type="PROSITE" id="PS50839">
    <property type="entry name" value="CHASE"/>
    <property type="match status" value="1"/>
</dbReference>
<feature type="domain" description="PAS" evidence="13">
    <location>
        <begin position="589"/>
        <end position="660"/>
    </location>
</feature>
<dbReference type="SMART" id="SM00387">
    <property type="entry name" value="HATPase_c"/>
    <property type="match status" value="1"/>
</dbReference>
<feature type="transmembrane region" description="Helical" evidence="11">
    <location>
        <begin position="21"/>
        <end position="38"/>
    </location>
</feature>
<evidence type="ECO:0000259" key="13">
    <source>
        <dbReference type="PROSITE" id="PS50112"/>
    </source>
</evidence>
<dbReference type="FunFam" id="1.10.287.130:FF:000001">
    <property type="entry name" value="Two-component sensor histidine kinase"/>
    <property type="match status" value="1"/>
</dbReference>
<dbReference type="SMART" id="SM00388">
    <property type="entry name" value="HisKA"/>
    <property type="match status" value="1"/>
</dbReference>
<dbReference type="PANTHER" id="PTHR43047">
    <property type="entry name" value="TWO-COMPONENT HISTIDINE PROTEIN KINASE"/>
    <property type="match status" value="1"/>
</dbReference>
<dbReference type="InterPro" id="IPR013655">
    <property type="entry name" value="PAS_fold_3"/>
</dbReference>
<keyword evidence="8 11" id="KW-1133">Transmembrane helix</keyword>
<evidence type="ECO:0000256" key="10">
    <source>
        <dbReference type="ARBA" id="ARBA00023136"/>
    </source>
</evidence>
<dbReference type="Gene3D" id="3.30.565.10">
    <property type="entry name" value="Histidine kinase-like ATPase, C-terminal domain"/>
    <property type="match status" value="1"/>
</dbReference>
<dbReference type="SMART" id="SM00086">
    <property type="entry name" value="PAC"/>
    <property type="match status" value="2"/>
</dbReference>
<evidence type="ECO:0000256" key="1">
    <source>
        <dbReference type="ARBA" id="ARBA00000085"/>
    </source>
</evidence>
<evidence type="ECO:0000256" key="3">
    <source>
        <dbReference type="ARBA" id="ARBA00012438"/>
    </source>
</evidence>
<accession>A0A0F9V887</accession>
<dbReference type="Pfam" id="PF00512">
    <property type="entry name" value="HisKA"/>
    <property type="match status" value="1"/>
</dbReference>
<dbReference type="FunFam" id="3.30.565.10:FF:000006">
    <property type="entry name" value="Sensor histidine kinase WalK"/>
    <property type="match status" value="1"/>
</dbReference>
<dbReference type="InterPro" id="IPR000014">
    <property type="entry name" value="PAS"/>
</dbReference>
<comment type="caution">
    <text evidence="16">The sequence shown here is derived from an EMBL/GenBank/DDBJ whole genome shotgun (WGS) entry which is preliminary data.</text>
</comment>
<feature type="domain" description="CHASE" evidence="15">
    <location>
        <begin position="81"/>
        <end position="290"/>
    </location>
</feature>
<dbReference type="Pfam" id="PF03924">
    <property type="entry name" value="CHASE"/>
    <property type="match status" value="1"/>
</dbReference>
<dbReference type="InterPro" id="IPR042240">
    <property type="entry name" value="CHASE_sf"/>
</dbReference>
<dbReference type="Gene3D" id="3.40.50.2300">
    <property type="match status" value="1"/>
</dbReference>
<dbReference type="SMART" id="SM01079">
    <property type="entry name" value="CHASE"/>
    <property type="match status" value="1"/>
</dbReference>
<dbReference type="PROSITE" id="PS50113">
    <property type="entry name" value="PAC"/>
    <property type="match status" value="1"/>
</dbReference>
<dbReference type="Pfam" id="PF00989">
    <property type="entry name" value="PAS"/>
    <property type="match status" value="2"/>
</dbReference>
<comment type="catalytic activity">
    <reaction evidence="1">
        <text>ATP + protein L-histidine = ADP + protein N-phospho-L-histidine.</text>
        <dbReference type="EC" id="2.7.13.3"/>
    </reaction>
</comment>
<dbReference type="InterPro" id="IPR004358">
    <property type="entry name" value="Sig_transdc_His_kin-like_C"/>
</dbReference>
<dbReference type="SUPFAM" id="SSF47384">
    <property type="entry name" value="Homodimeric domain of signal transducing histidine kinase"/>
    <property type="match status" value="1"/>
</dbReference>
<dbReference type="CDD" id="cd00082">
    <property type="entry name" value="HisKA"/>
    <property type="match status" value="1"/>
</dbReference>
<dbReference type="InterPro" id="IPR035965">
    <property type="entry name" value="PAS-like_dom_sf"/>
</dbReference>
<dbReference type="InterPro" id="IPR036097">
    <property type="entry name" value="HisK_dim/P_sf"/>
</dbReference>
<name>A0A0F9V887_9ZZZZ</name>
<dbReference type="Gene3D" id="3.30.450.20">
    <property type="entry name" value="PAS domain"/>
    <property type="match status" value="3"/>
</dbReference>
<feature type="domain" description="PAS" evidence="13">
    <location>
        <begin position="348"/>
        <end position="401"/>
    </location>
</feature>
<reference evidence="16" key="1">
    <citation type="journal article" date="2015" name="Nature">
        <title>Complex archaea that bridge the gap between prokaryotes and eukaryotes.</title>
        <authorList>
            <person name="Spang A."/>
            <person name="Saw J.H."/>
            <person name="Jorgensen S.L."/>
            <person name="Zaremba-Niedzwiedzka K."/>
            <person name="Martijn J."/>
            <person name="Lind A.E."/>
            <person name="van Eijk R."/>
            <person name="Schleper C."/>
            <person name="Guy L."/>
            <person name="Ettema T.J."/>
        </authorList>
    </citation>
    <scope>NUCLEOTIDE SEQUENCE</scope>
</reference>
<dbReference type="SUPFAM" id="SSF52172">
    <property type="entry name" value="CheY-like"/>
    <property type="match status" value="1"/>
</dbReference>
<evidence type="ECO:0000313" key="16">
    <source>
        <dbReference type="EMBL" id="KKN95922.1"/>
    </source>
</evidence>
<dbReference type="GO" id="GO:0000155">
    <property type="term" value="F:phosphorelay sensor kinase activity"/>
    <property type="evidence" value="ECO:0007669"/>
    <property type="project" value="InterPro"/>
</dbReference>
<dbReference type="PRINTS" id="PR00344">
    <property type="entry name" value="BCTRLSENSOR"/>
</dbReference>
<dbReference type="GO" id="GO:0005886">
    <property type="term" value="C:plasma membrane"/>
    <property type="evidence" value="ECO:0007669"/>
    <property type="project" value="TreeGrafter"/>
</dbReference>
<keyword evidence="6 11" id="KW-0812">Transmembrane</keyword>
<evidence type="ECO:0000256" key="9">
    <source>
        <dbReference type="ARBA" id="ARBA00023012"/>
    </source>
</evidence>
<feature type="domain" description="Histidine kinase" evidence="12">
    <location>
        <begin position="721"/>
        <end position="940"/>
    </location>
</feature>
<dbReference type="NCBIfam" id="TIGR00229">
    <property type="entry name" value="sensory_box"/>
    <property type="match status" value="2"/>
</dbReference>
<evidence type="ECO:0000259" key="14">
    <source>
        <dbReference type="PROSITE" id="PS50113"/>
    </source>
</evidence>
<dbReference type="PROSITE" id="PS50109">
    <property type="entry name" value="HIS_KIN"/>
    <property type="match status" value="1"/>
</dbReference>
<evidence type="ECO:0000256" key="7">
    <source>
        <dbReference type="ARBA" id="ARBA00022777"/>
    </source>
</evidence>
<dbReference type="Gene3D" id="1.10.287.130">
    <property type="match status" value="1"/>
</dbReference>
<keyword evidence="4" id="KW-0597">Phosphoprotein</keyword>
<dbReference type="Gene3D" id="3.30.450.350">
    <property type="entry name" value="CHASE domain"/>
    <property type="match status" value="1"/>
</dbReference>
<dbReference type="CDD" id="cd00130">
    <property type="entry name" value="PAS"/>
    <property type="match status" value="2"/>
</dbReference>
<dbReference type="SUPFAM" id="SSF55874">
    <property type="entry name" value="ATPase domain of HSP90 chaperone/DNA topoisomerase II/histidine kinase"/>
    <property type="match status" value="1"/>
</dbReference>
<evidence type="ECO:0000256" key="6">
    <source>
        <dbReference type="ARBA" id="ARBA00022692"/>
    </source>
</evidence>
<organism evidence="16">
    <name type="scientific">marine sediment metagenome</name>
    <dbReference type="NCBI Taxonomy" id="412755"/>
    <lineage>
        <taxon>unclassified sequences</taxon>
        <taxon>metagenomes</taxon>
        <taxon>ecological metagenomes</taxon>
    </lineage>
</organism>
<proteinExistence type="predicted"/>
<evidence type="ECO:0000259" key="15">
    <source>
        <dbReference type="PROSITE" id="PS50839"/>
    </source>
</evidence>
<keyword evidence="5" id="KW-0808">Transferase</keyword>
<dbReference type="SMART" id="SM00091">
    <property type="entry name" value="PAS"/>
    <property type="match status" value="3"/>
</dbReference>
<dbReference type="PANTHER" id="PTHR43047:SF72">
    <property type="entry name" value="OSMOSENSING HISTIDINE PROTEIN KINASE SLN1"/>
    <property type="match status" value="1"/>
</dbReference>
<evidence type="ECO:0000256" key="2">
    <source>
        <dbReference type="ARBA" id="ARBA00004370"/>
    </source>
</evidence>
<dbReference type="InterPro" id="IPR005467">
    <property type="entry name" value="His_kinase_dom"/>
</dbReference>
<dbReference type="InterPro" id="IPR011006">
    <property type="entry name" value="CheY-like_superfamily"/>
</dbReference>
<keyword evidence="7" id="KW-0418">Kinase</keyword>
<dbReference type="InterPro" id="IPR036890">
    <property type="entry name" value="HATPase_C_sf"/>
</dbReference>
<protein>
    <recommendedName>
        <fullName evidence="3">histidine kinase</fullName>
        <ecNumber evidence="3">2.7.13.3</ecNumber>
    </recommendedName>
</protein>
<dbReference type="Pfam" id="PF08447">
    <property type="entry name" value="PAS_3"/>
    <property type="match status" value="1"/>
</dbReference>
<comment type="subcellular location">
    <subcellularLocation>
        <location evidence="2">Membrane</location>
    </subcellularLocation>
</comment>
<evidence type="ECO:0000256" key="4">
    <source>
        <dbReference type="ARBA" id="ARBA00022553"/>
    </source>
</evidence>
<dbReference type="InterPro" id="IPR003594">
    <property type="entry name" value="HATPase_dom"/>
</dbReference>
<dbReference type="GO" id="GO:0009927">
    <property type="term" value="F:histidine phosphotransfer kinase activity"/>
    <property type="evidence" value="ECO:0007669"/>
    <property type="project" value="TreeGrafter"/>
</dbReference>
<evidence type="ECO:0000256" key="11">
    <source>
        <dbReference type="SAM" id="Phobius"/>
    </source>
</evidence>
<feature type="domain" description="PAC" evidence="14">
    <location>
        <begin position="665"/>
        <end position="717"/>
    </location>
</feature>
<dbReference type="InterPro" id="IPR000700">
    <property type="entry name" value="PAS-assoc_C"/>
</dbReference>
<dbReference type="PROSITE" id="PS50112">
    <property type="entry name" value="PAS"/>
    <property type="match status" value="2"/>
</dbReference>
<dbReference type="AlphaFoldDB" id="A0A0F9V887"/>
<dbReference type="SUPFAM" id="SSF55785">
    <property type="entry name" value="PYP-like sensor domain (PAS domain)"/>
    <property type="match status" value="3"/>
</dbReference>
<dbReference type="InterPro" id="IPR006189">
    <property type="entry name" value="CHASE_dom"/>
</dbReference>
<evidence type="ECO:0000256" key="8">
    <source>
        <dbReference type="ARBA" id="ARBA00022989"/>
    </source>
</evidence>
<sequence>MGAVSSFANCERVVLFKRLDLILVVACLFVTFGIYAEGARMNRAAAKAEFARITEDGLQALDRRMNIYLQSLNGAAGMMQASENIEYDDFETFVESVDIENYLPGINGIGFIEPVARVDEAAFVSQMRANGTSGFKVRPETNHDLKYVIKYIAPVLPNKEAVGLDISFEKGRREAANRARETNTPQLTPRILLVQDAMKEPGFLLLRPLFYSSGQRDGEFRGWVYAPFVGRNLLQDLTPNQNNVYDFHVYDGDTTDPEALIYASQDHNHTAGKYGTTYTTEFFGRTWTVQFESTPQFEALFPGGTPLLALVAGIALTAMLMIVLRAIRQRANSLAEVAELREQQISAREEENRSIIENSVVGIFILDHRRQVLFANHAALEVFNEVEDGMGGRPLSDFVTPAQGVPGDAGYNATGKTRDGAELYLDVHHNDWVTLNGVKRVTAIVRDVTAEVGAVEELAGIKERYDYALAGSEIGVFEVNLATGKSVVSPTWRKITHVAPEVEDTQEAFLNRIHPDDLPRLLEADKNCITGKAERSLTEFRMQFGDSWRWMRSDAVVVDRASDGTAKRMVGTQSDITALRHARNALEASEKRFRTVLNAAPVGMATLNSDGRFTTVNNAMCELTGYSQKEMTDSFTLGQVIPKKDVKMMRDIVTQFTQSGSNEVYRGEHPILHKDGGERWGLFNITWTYDKNEDAFVFIAQVNDITDQKKIDEIKNEFVSTVSHELRTPLTSIKGALGLIEMSARDALPASALRLIEIARNNADRLTTIVNDILDLEKISSGKIDFDLDHMSLNEVIDSAVHEMMPFAVTHGTSLQIDVPETPIHVTADWSRMMQVLANLISNACKYSNEGTAVTIKAEPIGEMAIVYVQNFGPGVPENFKNRIFQAFSQADGSDTRAKGGTGLGLNITRQIVWRQGGNIGFESKPSGTTIFWFTCPLSSGPADVQGPVQPPQLEVVADTERNLKVLHLEDDEEFAEVLREGLKPFADVQNVTRLNEVPAALNTGPLDVIVLDWTVPDGDASAVLDDIARFQPQARVVGLTSDAARDKDSRVGTHLVKSQTELSHIINSIVGST</sequence>
<evidence type="ECO:0000256" key="5">
    <source>
        <dbReference type="ARBA" id="ARBA00022679"/>
    </source>
</evidence>
<dbReference type="EMBL" id="LAZR01000068">
    <property type="protein sequence ID" value="KKN95922.1"/>
    <property type="molecule type" value="Genomic_DNA"/>
</dbReference>
<gene>
    <name evidence="16" type="ORF">LCGC14_0174210</name>
</gene>
<dbReference type="EC" id="2.7.13.3" evidence="3"/>
<dbReference type="InterPro" id="IPR003661">
    <property type="entry name" value="HisK_dim/P_dom"/>
</dbReference>
<dbReference type="InterPro" id="IPR001610">
    <property type="entry name" value="PAC"/>
</dbReference>
<keyword evidence="10 11" id="KW-0472">Membrane</keyword>
<dbReference type="Pfam" id="PF02518">
    <property type="entry name" value="HATPase_c"/>
    <property type="match status" value="1"/>
</dbReference>
<dbReference type="GO" id="GO:0006355">
    <property type="term" value="P:regulation of DNA-templated transcription"/>
    <property type="evidence" value="ECO:0007669"/>
    <property type="project" value="InterPro"/>
</dbReference>
<evidence type="ECO:0000259" key="12">
    <source>
        <dbReference type="PROSITE" id="PS50109"/>
    </source>
</evidence>
<keyword evidence="9" id="KW-0902">Two-component regulatory system</keyword>
<dbReference type="InterPro" id="IPR013767">
    <property type="entry name" value="PAS_fold"/>
</dbReference>